<dbReference type="InterPro" id="IPR000700">
    <property type="entry name" value="PAS-assoc_C"/>
</dbReference>
<reference evidence="13" key="1">
    <citation type="journal article" date="2023" name="Commun. Biol.">
        <title>Genome analysis of Parmales, the sister group of diatoms, reveals the evolutionary specialization of diatoms from phago-mixotrophs to photoautotrophs.</title>
        <authorList>
            <person name="Ban H."/>
            <person name="Sato S."/>
            <person name="Yoshikawa S."/>
            <person name="Yamada K."/>
            <person name="Nakamura Y."/>
            <person name="Ichinomiya M."/>
            <person name="Sato N."/>
            <person name="Blanc-Mathieu R."/>
            <person name="Endo H."/>
            <person name="Kuwata A."/>
            <person name="Ogata H."/>
        </authorList>
    </citation>
    <scope>NUCLEOTIDE SEQUENCE [LARGE SCALE GENOMIC DNA]</scope>
</reference>
<evidence type="ECO:0000313" key="13">
    <source>
        <dbReference type="Proteomes" id="UP001165065"/>
    </source>
</evidence>
<gene>
    <name evidence="12" type="ORF">TrCOL_g6981</name>
</gene>
<dbReference type="GO" id="GO:0006355">
    <property type="term" value="P:regulation of DNA-templated transcription"/>
    <property type="evidence" value="ECO:0007669"/>
    <property type="project" value="InterPro"/>
</dbReference>
<dbReference type="InterPro" id="IPR001610">
    <property type="entry name" value="PAC"/>
</dbReference>
<dbReference type="EMBL" id="BRYA01000939">
    <property type="protein sequence ID" value="GMI36203.1"/>
    <property type="molecule type" value="Genomic_DNA"/>
</dbReference>
<dbReference type="NCBIfam" id="TIGR00229">
    <property type="entry name" value="sensory_box"/>
    <property type="match status" value="4"/>
</dbReference>
<dbReference type="InterPro" id="IPR003594">
    <property type="entry name" value="HATPase_dom"/>
</dbReference>
<dbReference type="Gene3D" id="3.30.450.20">
    <property type="entry name" value="PAS domain"/>
    <property type="match status" value="4"/>
</dbReference>
<evidence type="ECO:0000259" key="11">
    <source>
        <dbReference type="PROSITE" id="PS50113"/>
    </source>
</evidence>
<evidence type="ECO:0000256" key="2">
    <source>
        <dbReference type="ARBA" id="ARBA00011738"/>
    </source>
</evidence>
<proteinExistence type="predicted"/>
<keyword evidence="4" id="KW-0808">Transferase</keyword>
<dbReference type="InterPro" id="IPR001789">
    <property type="entry name" value="Sig_transdc_resp-reg_receiver"/>
</dbReference>
<dbReference type="PRINTS" id="PR01033">
    <property type="entry name" value="PHYTOCHROME"/>
</dbReference>
<evidence type="ECO:0000313" key="12">
    <source>
        <dbReference type="EMBL" id="GMI36203.1"/>
    </source>
</evidence>
<evidence type="ECO:0000256" key="3">
    <source>
        <dbReference type="ARBA" id="ARBA00012438"/>
    </source>
</evidence>
<dbReference type="SUPFAM" id="SSF55874">
    <property type="entry name" value="ATPase domain of HSP90 chaperone/DNA topoisomerase II/histidine kinase"/>
    <property type="match status" value="1"/>
</dbReference>
<dbReference type="Gene3D" id="1.10.287.130">
    <property type="match status" value="1"/>
</dbReference>
<feature type="domain" description="PAC" evidence="11">
    <location>
        <begin position="310"/>
        <end position="362"/>
    </location>
</feature>
<dbReference type="GO" id="GO:0009584">
    <property type="term" value="P:detection of visible light"/>
    <property type="evidence" value="ECO:0007669"/>
    <property type="project" value="InterPro"/>
</dbReference>
<keyword evidence="7" id="KW-0597">Phosphoprotein</keyword>
<dbReference type="InterPro" id="IPR036890">
    <property type="entry name" value="HATPase_C_sf"/>
</dbReference>
<dbReference type="InterPro" id="IPR005467">
    <property type="entry name" value="His_kinase_dom"/>
</dbReference>
<sequence length="892" mass="99190">DTNGLVNEWNNKTAEITGFSRDEAYGRPLVSTFIKENLRSSVKSVMDNALKGNESSNYELELETKTKETRYLLVNATTRRDQDRNIIGVVGVAQDVTETKKNENAITAVARELRQLVDTANAPIFGIDTNGLVNEWNNKTAEITGFSRDEAYGRPLVSTFIKENLRSSVKSVMDNALKGNESSNYELELETKTKETRYLLVNATTRRDQDGNIIGVVGVAQDVTETKKNENAITAVARELRQLVDTANAPIFGIDTNGLVNEWNNKTAEITGFSRDEAYGRPLVSTFIKENLRSSVKSVMDNALKGNESSNYELELETKTKETRYLLVNATTRRDQDGNTVGVVGVAQDVTETKKNENAITAVARELRQLVDTANAPIFGIDTNGLVNEWNNKTAEITGFSRDEAYGRPLVSTFIKENLRSSVKSVMDNALKGNESSNYELELETKTKETRYLLVNATTRRGLKSQVTGVVGVAQDVTDDRKHSAELQKMHSMRASQEAKVETERNMTAYFAHELRNPLHAIDIALNLMPSNLETVEHEAYDLCQSMKLCTSFMSSIMNNLLDVRKMEEGKMNLHLKATSISAIIGEVEKMLRPSVKSGVKLILKLVDLTENDWVMADAHRLQQIYTNVITNAIKYTSKGSITLSFRWDGDFGVFHCVDTGPGIPKSEQKDLFGRFVQRGGAPGTGLGLAIAKHLVDICVGSIHFISDPSVAPGTTCVVRIPFTKCAQPTKARIEESEQANEPIKRALRFLIIDDISINRSMLKRRLKKFIANSPETTFCQAVNGEDALKICDSSEFDVIVVDQFMEEAGGVLLGTDVVKEMRRRKIGSVIIGCSGNDISSIFLANGCQYVWKKPMPNNEIIIKQLKNALEHVPFSEERGWTPWEGEGEDVE</sequence>
<keyword evidence="6" id="KW-0675">Receptor</keyword>
<dbReference type="SMART" id="SM00091">
    <property type="entry name" value="PAS"/>
    <property type="match status" value="3"/>
</dbReference>
<feature type="domain" description="PAC" evidence="11">
    <location>
        <begin position="183"/>
        <end position="235"/>
    </location>
</feature>
<keyword evidence="13" id="KW-1185">Reference proteome</keyword>
<name>A0A9W7L7M2_9STRA</name>
<dbReference type="Pfam" id="PF00512">
    <property type="entry name" value="HisKA"/>
    <property type="match status" value="1"/>
</dbReference>
<dbReference type="InterPro" id="IPR000014">
    <property type="entry name" value="PAS"/>
</dbReference>
<dbReference type="InterPro" id="IPR001294">
    <property type="entry name" value="Phytochrome"/>
</dbReference>
<feature type="domain" description="PAS" evidence="10">
    <location>
        <begin position="1"/>
        <end position="53"/>
    </location>
</feature>
<dbReference type="InterPro" id="IPR011006">
    <property type="entry name" value="CheY-like_superfamily"/>
</dbReference>
<dbReference type="InterPro" id="IPR035965">
    <property type="entry name" value="PAS-like_dom_sf"/>
</dbReference>
<dbReference type="EC" id="2.7.13.3" evidence="3"/>
<dbReference type="CDD" id="cd00082">
    <property type="entry name" value="HisKA"/>
    <property type="match status" value="1"/>
</dbReference>
<dbReference type="PANTHER" id="PTHR43047">
    <property type="entry name" value="TWO-COMPONENT HISTIDINE PROTEIN KINASE"/>
    <property type="match status" value="1"/>
</dbReference>
<dbReference type="InterPro" id="IPR013767">
    <property type="entry name" value="PAS_fold"/>
</dbReference>
<dbReference type="SMART" id="SM00387">
    <property type="entry name" value="HATPase_c"/>
    <property type="match status" value="1"/>
</dbReference>
<evidence type="ECO:0000256" key="6">
    <source>
        <dbReference type="ARBA" id="ARBA00023170"/>
    </source>
</evidence>
<dbReference type="InterPro" id="IPR036097">
    <property type="entry name" value="HisK_dim/P_sf"/>
</dbReference>
<evidence type="ECO:0000259" key="8">
    <source>
        <dbReference type="PROSITE" id="PS50109"/>
    </source>
</evidence>
<dbReference type="CDD" id="cd00130">
    <property type="entry name" value="PAS"/>
    <property type="match status" value="4"/>
</dbReference>
<dbReference type="CDD" id="cd00156">
    <property type="entry name" value="REC"/>
    <property type="match status" value="1"/>
</dbReference>
<evidence type="ECO:0000256" key="1">
    <source>
        <dbReference type="ARBA" id="ARBA00000085"/>
    </source>
</evidence>
<evidence type="ECO:0000256" key="7">
    <source>
        <dbReference type="PROSITE-ProRule" id="PRU00169"/>
    </source>
</evidence>
<dbReference type="Pfam" id="PF02518">
    <property type="entry name" value="HATPase_c"/>
    <property type="match status" value="1"/>
</dbReference>
<dbReference type="SMART" id="SM00086">
    <property type="entry name" value="PAC"/>
    <property type="match status" value="4"/>
</dbReference>
<comment type="subunit">
    <text evidence="2">Homodimer.</text>
</comment>
<feature type="domain" description="PAS" evidence="10">
    <location>
        <begin position="236"/>
        <end position="307"/>
    </location>
</feature>
<dbReference type="InterPro" id="IPR003661">
    <property type="entry name" value="HisK_dim/P_dom"/>
</dbReference>
<organism evidence="12 13">
    <name type="scientific">Triparma columacea</name>
    <dbReference type="NCBI Taxonomy" id="722753"/>
    <lineage>
        <taxon>Eukaryota</taxon>
        <taxon>Sar</taxon>
        <taxon>Stramenopiles</taxon>
        <taxon>Ochrophyta</taxon>
        <taxon>Bolidophyceae</taxon>
        <taxon>Parmales</taxon>
        <taxon>Triparmaceae</taxon>
        <taxon>Triparma</taxon>
    </lineage>
</organism>
<dbReference type="SUPFAM" id="SSF47384">
    <property type="entry name" value="Homodimeric domain of signal transducing histidine kinase"/>
    <property type="match status" value="1"/>
</dbReference>
<comment type="caution">
    <text evidence="12">The sequence shown here is derived from an EMBL/GenBank/DDBJ whole genome shotgun (WGS) entry which is preliminary data.</text>
</comment>
<dbReference type="PANTHER" id="PTHR43047:SF72">
    <property type="entry name" value="OSMOSENSING HISTIDINE PROTEIN KINASE SLN1"/>
    <property type="match status" value="1"/>
</dbReference>
<dbReference type="GO" id="GO:0000155">
    <property type="term" value="F:phosphorelay sensor kinase activity"/>
    <property type="evidence" value="ECO:0007669"/>
    <property type="project" value="InterPro"/>
</dbReference>
<dbReference type="SUPFAM" id="SSF52172">
    <property type="entry name" value="CheY-like"/>
    <property type="match status" value="1"/>
</dbReference>
<evidence type="ECO:0000256" key="4">
    <source>
        <dbReference type="ARBA" id="ARBA00022679"/>
    </source>
</evidence>
<feature type="domain" description="PAC" evidence="11">
    <location>
        <begin position="437"/>
        <end position="489"/>
    </location>
</feature>
<evidence type="ECO:0000259" key="9">
    <source>
        <dbReference type="PROSITE" id="PS50110"/>
    </source>
</evidence>
<dbReference type="SUPFAM" id="SSF55785">
    <property type="entry name" value="PYP-like sensor domain (PAS domain)"/>
    <property type="match status" value="4"/>
</dbReference>
<dbReference type="Proteomes" id="UP001165065">
    <property type="component" value="Unassembled WGS sequence"/>
</dbReference>
<dbReference type="PROSITE" id="PS50112">
    <property type="entry name" value="PAS"/>
    <property type="match status" value="4"/>
</dbReference>
<feature type="domain" description="PAC" evidence="11">
    <location>
        <begin position="56"/>
        <end position="108"/>
    </location>
</feature>
<dbReference type="Pfam" id="PF00989">
    <property type="entry name" value="PAS"/>
    <property type="match status" value="4"/>
</dbReference>
<feature type="domain" description="PAS" evidence="10">
    <location>
        <begin position="109"/>
        <end position="180"/>
    </location>
</feature>
<feature type="domain" description="Response regulatory" evidence="9">
    <location>
        <begin position="749"/>
        <end position="869"/>
    </location>
</feature>
<comment type="catalytic activity">
    <reaction evidence="1">
        <text>ATP + protein L-histidine = ADP + protein N-phospho-L-histidine.</text>
        <dbReference type="EC" id="2.7.13.3"/>
    </reaction>
</comment>
<feature type="modified residue" description="4-aspartylphosphate" evidence="7">
    <location>
        <position position="803"/>
    </location>
</feature>
<dbReference type="Gene3D" id="3.40.50.2300">
    <property type="match status" value="1"/>
</dbReference>
<dbReference type="PROSITE" id="PS50110">
    <property type="entry name" value="RESPONSE_REGULATORY"/>
    <property type="match status" value="1"/>
</dbReference>
<feature type="non-terminal residue" evidence="12">
    <location>
        <position position="892"/>
    </location>
</feature>
<accession>A0A9W7L7M2</accession>
<dbReference type="Gene3D" id="3.30.565.10">
    <property type="entry name" value="Histidine kinase-like ATPase, C-terminal domain"/>
    <property type="match status" value="1"/>
</dbReference>
<evidence type="ECO:0000256" key="5">
    <source>
        <dbReference type="ARBA" id="ARBA00022777"/>
    </source>
</evidence>
<dbReference type="GO" id="GO:0005886">
    <property type="term" value="C:plasma membrane"/>
    <property type="evidence" value="ECO:0007669"/>
    <property type="project" value="TreeGrafter"/>
</dbReference>
<keyword evidence="5" id="KW-0418">Kinase</keyword>
<evidence type="ECO:0000259" key="10">
    <source>
        <dbReference type="PROSITE" id="PS50112"/>
    </source>
</evidence>
<feature type="domain" description="Histidine kinase" evidence="8">
    <location>
        <begin position="510"/>
        <end position="725"/>
    </location>
</feature>
<dbReference type="AlphaFoldDB" id="A0A9W7L7M2"/>
<dbReference type="PROSITE" id="PS50113">
    <property type="entry name" value="PAC"/>
    <property type="match status" value="4"/>
</dbReference>
<dbReference type="SMART" id="SM00388">
    <property type="entry name" value="HisKA"/>
    <property type="match status" value="1"/>
</dbReference>
<protein>
    <recommendedName>
        <fullName evidence="3">histidine kinase</fullName>
        <ecNumber evidence="3">2.7.13.3</ecNumber>
    </recommendedName>
</protein>
<dbReference type="GO" id="GO:0009927">
    <property type="term" value="F:histidine phosphotransfer kinase activity"/>
    <property type="evidence" value="ECO:0007669"/>
    <property type="project" value="TreeGrafter"/>
</dbReference>
<dbReference type="PROSITE" id="PS50109">
    <property type="entry name" value="HIS_KIN"/>
    <property type="match status" value="1"/>
</dbReference>
<dbReference type="OrthoDB" id="10266508at2759"/>
<feature type="domain" description="PAS" evidence="10">
    <location>
        <begin position="363"/>
        <end position="434"/>
    </location>
</feature>